<protein>
    <submittedName>
        <fullName evidence="1">Uncharacterized protein</fullName>
    </submittedName>
</protein>
<sequence length="76" mass="8476">MGRNAANVAEDRTHIWDCYVEARGLSTWAVCLNLYTDSIAPFNTLSLKLHLLTFSGSPPSEMCLKNLQQGDAQDKF</sequence>
<organism evidence="1 2">
    <name type="scientific">Ilyodon furcidens</name>
    <name type="common">goldbreast splitfin</name>
    <dbReference type="NCBI Taxonomy" id="33524"/>
    <lineage>
        <taxon>Eukaryota</taxon>
        <taxon>Metazoa</taxon>
        <taxon>Chordata</taxon>
        <taxon>Craniata</taxon>
        <taxon>Vertebrata</taxon>
        <taxon>Euteleostomi</taxon>
        <taxon>Actinopterygii</taxon>
        <taxon>Neopterygii</taxon>
        <taxon>Teleostei</taxon>
        <taxon>Neoteleostei</taxon>
        <taxon>Acanthomorphata</taxon>
        <taxon>Ovalentaria</taxon>
        <taxon>Atherinomorphae</taxon>
        <taxon>Cyprinodontiformes</taxon>
        <taxon>Goodeidae</taxon>
        <taxon>Ilyodon</taxon>
    </lineage>
</organism>
<gene>
    <name evidence="1" type="ORF">ILYODFUR_017122</name>
</gene>
<accession>A0ABV0UI56</accession>
<comment type="caution">
    <text evidence="1">The sequence shown here is derived from an EMBL/GenBank/DDBJ whole genome shotgun (WGS) entry which is preliminary data.</text>
</comment>
<dbReference type="Proteomes" id="UP001482620">
    <property type="component" value="Unassembled WGS sequence"/>
</dbReference>
<evidence type="ECO:0000313" key="2">
    <source>
        <dbReference type="Proteomes" id="UP001482620"/>
    </source>
</evidence>
<evidence type="ECO:0000313" key="1">
    <source>
        <dbReference type="EMBL" id="MEQ2244436.1"/>
    </source>
</evidence>
<reference evidence="1 2" key="1">
    <citation type="submission" date="2021-06" db="EMBL/GenBank/DDBJ databases">
        <authorList>
            <person name="Palmer J.M."/>
        </authorList>
    </citation>
    <scope>NUCLEOTIDE SEQUENCE [LARGE SCALE GENOMIC DNA]</scope>
    <source>
        <strain evidence="2">if_2019</strain>
        <tissue evidence="1">Muscle</tissue>
    </source>
</reference>
<name>A0ABV0UI56_9TELE</name>
<dbReference type="EMBL" id="JAHRIQ010071106">
    <property type="protein sequence ID" value="MEQ2244436.1"/>
    <property type="molecule type" value="Genomic_DNA"/>
</dbReference>
<keyword evidence="2" id="KW-1185">Reference proteome</keyword>
<proteinExistence type="predicted"/>